<feature type="compositionally biased region" description="Acidic residues" evidence="1">
    <location>
        <begin position="135"/>
        <end position="146"/>
    </location>
</feature>
<feature type="compositionally biased region" description="Basic and acidic residues" evidence="1">
    <location>
        <begin position="487"/>
        <end position="508"/>
    </location>
</feature>
<dbReference type="Proteomes" id="UP000077069">
    <property type="component" value="Unassembled WGS sequence"/>
</dbReference>
<dbReference type="RefSeq" id="XP_018042273.1">
    <property type="nucleotide sequence ID" value="XM_018177197.1"/>
</dbReference>
<name>A0A177CXY5_9PLEO</name>
<proteinExistence type="predicted"/>
<feature type="compositionally biased region" description="Basic residues" evidence="1">
    <location>
        <begin position="821"/>
        <end position="832"/>
    </location>
</feature>
<evidence type="ECO:0000256" key="1">
    <source>
        <dbReference type="SAM" id="MobiDB-lite"/>
    </source>
</evidence>
<feature type="region of interest" description="Disordered" evidence="1">
    <location>
        <begin position="811"/>
        <end position="889"/>
    </location>
</feature>
<feature type="compositionally biased region" description="Acidic residues" evidence="1">
    <location>
        <begin position="356"/>
        <end position="373"/>
    </location>
</feature>
<feature type="compositionally biased region" description="Basic and acidic residues" evidence="1">
    <location>
        <begin position="73"/>
        <end position="83"/>
    </location>
</feature>
<feature type="compositionally biased region" description="Low complexity" evidence="1">
    <location>
        <begin position="585"/>
        <end position="600"/>
    </location>
</feature>
<evidence type="ECO:0000313" key="2">
    <source>
        <dbReference type="EMBL" id="OAG11908.1"/>
    </source>
</evidence>
<feature type="compositionally biased region" description="Basic residues" evidence="1">
    <location>
        <begin position="771"/>
        <end position="781"/>
    </location>
</feature>
<feature type="region of interest" description="Disordered" evidence="1">
    <location>
        <begin position="243"/>
        <end position="463"/>
    </location>
</feature>
<keyword evidence="3" id="KW-1185">Reference proteome</keyword>
<dbReference type="GeneID" id="28760683"/>
<feature type="compositionally biased region" description="Polar residues" evidence="1">
    <location>
        <begin position="152"/>
        <end position="161"/>
    </location>
</feature>
<feature type="region of interest" description="Disordered" evidence="1">
    <location>
        <begin position="122"/>
        <end position="161"/>
    </location>
</feature>
<dbReference type="InParanoid" id="A0A177CXY5"/>
<dbReference type="OrthoDB" id="4207369at2759"/>
<dbReference type="EMBL" id="KV441548">
    <property type="protein sequence ID" value="OAG11908.1"/>
    <property type="molecule type" value="Genomic_DNA"/>
</dbReference>
<evidence type="ECO:0000313" key="3">
    <source>
        <dbReference type="Proteomes" id="UP000077069"/>
    </source>
</evidence>
<feature type="compositionally biased region" description="Basic and acidic residues" evidence="1">
    <location>
        <begin position="264"/>
        <end position="281"/>
    </location>
</feature>
<sequence length="889" mass="96776">MASMATSSHKNAPAFAQTWDESDAAFLDPKSLPIQRLPRAWDRKQEVKTAGNGKKKEIWRKYGTRSRTSDATSRYDPEDDTRARAVKRQQRMSPKAIEKSAASRFGQSRAFKATRWDRRKSVLPRKKVVGAETSPEVEDDNDDEQDTTTTDLGNDSFSEMTVDSVRAEAQEMVLLPEGEGRRATFTFLLDDDEKVSYAEAMDDTSASIVDDAHTEHLEQDVTLTRLFQASHDVSFEDATPLETLSYPDVPTVSASEDGAAVPIEEDKLCEEVVDRETDEHPVSVQPAEDAMDEDTATEAEPVARDVTGGDSEVAAGGVAYPALPQEPDAEEPADRIDDSLEIDTTAPWSPQTSEADSADFDFDGQDEDLDENFTEASLQMNIQRDMQLEQPSRLDSCALGDTEDVANQEDSHRPSLTVDNGVDDIASGLQFGPVDSSREPTPRKLRSPSPPPRTASGPEDTTMTFAFDDDTALLKDFLSRAAASKANKAETIARRESLQNRRDSDVIRHALASPRKALEDKDPNSPSKFDNDTTLNLSQTLTLDLESTVPLSPGKGSTPAETKAEDADNSKAGGISRRSSRARTSRLPAPSSIPSGPPKISVKRDGGDPVVLKKTDAQELSLLTRSNTRKNKQGGVAVNVRLLKLLSEARITEAKGTAESTEAIVRVPGKKYVRWDSQLAYFQENPQAIADALADAESLATPDELSTAAPVAKPTRVKVPKFDKDATPKVRKVRNLGPRNGTPGKGLLTPASLLPDAMMADKEELEEKQRMSKPKTSRIRKMAVASTDTTSTPAPVESKLPMLDIAPVGIDPTKVSSMKERKSRLATPRKVKLPQLSSSALGEGKENQGKSIAAPAPRKSIPMPSVVIPAKMEMPVTTTGLPRRRGRKT</sequence>
<organism evidence="2 3">
    <name type="scientific">Paraphaeosphaeria sporulosa</name>
    <dbReference type="NCBI Taxonomy" id="1460663"/>
    <lineage>
        <taxon>Eukaryota</taxon>
        <taxon>Fungi</taxon>
        <taxon>Dikarya</taxon>
        <taxon>Ascomycota</taxon>
        <taxon>Pezizomycotina</taxon>
        <taxon>Dothideomycetes</taxon>
        <taxon>Pleosporomycetidae</taxon>
        <taxon>Pleosporales</taxon>
        <taxon>Massarineae</taxon>
        <taxon>Didymosphaeriaceae</taxon>
        <taxon>Paraphaeosphaeria</taxon>
    </lineage>
</organism>
<protein>
    <submittedName>
        <fullName evidence="2">Uncharacterized protein</fullName>
    </submittedName>
</protein>
<feature type="region of interest" description="Disordered" evidence="1">
    <location>
        <begin position="43"/>
        <end position="106"/>
    </location>
</feature>
<feature type="compositionally biased region" description="Polar residues" evidence="1">
    <location>
        <begin position="374"/>
        <end position="384"/>
    </location>
</feature>
<reference evidence="2 3" key="1">
    <citation type="submission" date="2016-05" db="EMBL/GenBank/DDBJ databases">
        <title>Comparative analysis of secretome profiles of manganese(II)-oxidizing ascomycete fungi.</title>
        <authorList>
            <consortium name="DOE Joint Genome Institute"/>
            <person name="Zeiner C.A."/>
            <person name="Purvine S.O."/>
            <person name="Zink E.M."/>
            <person name="Wu S."/>
            <person name="Pasa-Tolic L."/>
            <person name="Chaput D.L."/>
            <person name="Haridas S."/>
            <person name="Grigoriev I.V."/>
            <person name="Santelli C.M."/>
            <person name="Hansel C.M."/>
        </authorList>
    </citation>
    <scope>NUCLEOTIDE SEQUENCE [LARGE SCALE GENOMIC DNA]</scope>
    <source>
        <strain evidence="2 3">AP3s5-JAC2a</strain>
    </source>
</reference>
<accession>A0A177CXY5</accession>
<feature type="region of interest" description="Disordered" evidence="1">
    <location>
        <begin position="484"/>
        <end position="609"/>
    </location>
</feature>
<gene>
    <name evidence="2" type="ORF">CC84DRAFT_1159321</name>
</gene>
<feature type="compositionally biased region" description="Polar residues" evidence="1">
    <location>
        <begin position="524"/>
        <end position="542"/>
    </location>
</feature>
<dbReference type="AlphaFoldDB" id="A0A177CXY5"/>
<feature type="region of interest" description="Disordered" evidence="1">
    <location>
        <begin position="763"/>
        <end position="797"/>
    </location>
</feature>